<evidence type="ECO:0000256" key="6">
    <source>
        <dbReference type="ARBA" id="ARBA00022723"/>
    </source>
</evidence>
<evidence type="ECO:0000256" key="7">
    <source>
        <dbReference type="ARBA" id="ARBA00022741"/>
    </source>
</evidence>
<dbReference type="InterPro" id="IPR000086">
    <property type="entry name" value="NUDIX_hydrolase_dom"/>
</dbReference>
<dbReference type="GO" id="GO:0000166">
    <property type="term" value="F:nucleotide binding"/>
    <property type="evidence" value="ECO:0007669"/>
    <property type="project" value="UniProtKB-KW"/>
</dbReference>
<dbReference type="Pfam" id="PF01966">
    <property type="entry name" value="HD"/>
    <property type="match status" value="1"/>
</dbReference>
<dbReference type="Proteomes" id="UP000322617">
    <property type="component" value="Chromosome"/>
</dbReference>
<dbReference type="InterPro" id="IPR003565">
    <property type="entry name" value="Tetra_PHTase"/>
</dbReference>
<evidence type="ECO:0000256" key="10">
    <source>
        <dbReference type="ARBA" id="ARBA00032644"/>
    </source>
</evidence>
<keyword evidence="3 11" id="KW-0808">Transferase</keyword>
<protein>
    <recommendedName>
        <fullName evidence="2">Bis(5'-nucleosyl)-tetraphosphatase [asymmetrical]</fullName>
    </recommendedName>
    <alternativeName>
        <fullName evidence="10">Diadenosine 5',5'''-P1,P4-tetraphosphate asymmetrical hydrolase</fullName>
    </alternativeName>
</protein>
<dbReference type="InterPro" id="IPR050264">
    <property type="entry name" value="Bact_CCA-adding_enz_type3_sf"/>
</dbReference>
<dbReference type="CDD" id="cd05398">
    <property type="entry name" value="NT_ClassII-CCAase"/>
    <property type="match status" value="1"/>
</dbReference>
<dbReference type="GO" id="GO:0046872">
    <property type="term" value="F:metal ion binding"/>
    <property type="evidence" value="ECO:0007669"/>
    <property type="project" value="UniProtKB-KW"/>
</dbReference>
<dbReference type="KEGG" id="lsz:JCM16776_1152"/>
<dbReference type="InterPro" id="IPR003607">
    <property type="entry name" value="HD/PDEase_dom"/>
</dbReference>
<keyword evidence="7" id="KW-0547">Nucleotide-binding</keyword>
<evidence type="ECO:0000256" key="2">
    <source>
        <dbReference type="ARBA" id="ARBA00018911"/>
    </source>
</evidence>
<evidence type="ECO:0000259" key="12">
    <source>
        <dbReference type="PROSITE" id="PS51462"/>
    </source>
</evidence>
<evidence type="ECO:0000313" key="13">
    <source>
        <dbReference type="EMBL" id="BBM40932.1"/>
    </source>
</evidence>
<dbReference type="CDD" id="cd03428">
    <property type="entry name" value="NUDIX_Ap4A_Nudt2"/>
    <property type="match status" value="1"/>
</dbReference>
<evidence type="ECO:0000256" key="8">
    <source>
        <dbReference type="ARBA" id="ARBA00022801"/>
    </source>
</evidence>
<keyword evidence="4" id="KW-0819">tRNA processing</keyword>
<evidence type="ECO:0000313" key="14">
    <source>
        <dbReference type="Proteomes" id="UP000322617"/>
    </source>
</evidence>
<dbReference type="SUPFAM" id="SSF81891">
    <property type="entry name" value="Poly A polymerase C-terminal region-like"/>
    <property type="match status" value="1"/>
</dbReference>
<dbReference type="PROSITE" id="PS00893">
    <property type="entry name" value="NUDIX_BOX"/>
    <property type="match status" value="1"/>
</dbReference>
<dbReference type="PROSITE" id="PS51462">
    <property type="entry name" value="NUDIX"/>
    <property type="match status" value="1"/>
</dbReference>
<accession>A0A510JNK9</accession>
<dbReference type="SUPFAM" id="SSF55811">
    <property type="entry name" value="Nudix"/>
    <property type="match status" value="1"/>
</dbReference>
<dbReference type="AlphaFoldDB" id="A0A510JNK9"/>
<dbReference type="InterPro" id="IPR002646">
    <property type="entry name" value="PolA_pol_head_dom"/>
</dbReference>
<keyword evidence="14" id="KW-1185">Reference proteome</keyword>
<dbReference type="GO" id="GO:0000049">
    <property type="term" value="F:tRNA binding"/>
    <property type="evidence" value="ECO:0007669"/>
    <property type="project" value="TreeGrafter"/>
</dbReference>
<keyword evidence="11" id="KW-0694">RNA-binding</keyword>
<keyword evidence="8 13" id="KW-0378">Hydrolase</keyword>
<keyword evidence="6" id="KW-0479">Metal-binding</keyword>
<dbReference type="GO" id="GO:0008796">
    <property type="term" value="F:bis(5'-nucleosyl)-tetraphosphatase activity"/>
    <property type="evidence" value="ECO:0007669"/>
    <property type="project" value="InterPro"/>
</dbReference>
<dbReference type="PANTHER" id="PTHR46173">
    <property type="entry name" value="CCA TRNA NUCLEOTIDYLTRANSFERASE 1, MITOCHONDRIAL"/>
    <property type="match status" value="1"/>
</dbReference>
<sequence length="591" mass="69353">MRFDLDNDVKFILEQLNKNGKGFIVGGAIRDKILNRDPGDYDFATDIEYSELKRIFADYNPKEMGAHFGILMIKVNGKNYEIAKFRKETGIYNSRYPKEIKFVKTIEEDLARRDFTINSLAYSKQTGIIDLYGGKQDIRRKVIRFVGKPKLRIEEDALRILRAFRFISKLGFNLDKKTAEAIYKKRKFLLKISKERLFDELSKILMGNFVKKAFIEMKKLKVLEMLIPEFRYAYNFDQNNPNNPDDLFHHIIKVIHLCDYDLITRFAALFHDLGKINAKIIDAKGVFHFYGHEKESTLIAEEELRQLRASNEFTNSVKKIVKNHMLIYQDVSDKTLKKLIIEMDERNLKRLFNLFSADLNSKGIRTRAENNEILQNFRNRIENIKKQGEVPQFNDLDITGIDLINLKFSNREIGEVKNRLYELVLEDKIVNEKEELLKYIVKHYNLKGDFKYENSCGAIVFNENTEKILLVKMHNGNWGFPKGHIENNETKEETAIREVFEETNINIKIIPGFEHLIKYIPNEKTIKKVTIFAGITQDEDVKIDVSEIEAFQWCTYEEALKLTTYKLQKDVLENARKVFVSSKIIKKRNSE</sequence>
<evidence type="ECO:0000256" key="5">
    <source>
        <dbReference type="ARBA" id="ARBA00022695"/>
    </source>
</evidence>
<dbReference type="RefSeq" id="WP_018449874.1">
    <property type="nucleotide sequence ID" value="NZ_AP019827.1"/>
</dbReference>
<name>A0A510JNK9_9FUSO</name>
<dbReference type="GO" id="GO:0008033">
    <property type="term" value="P:tRNA processing"/>
    <property type="evidence" value="ECO:0007669"/>
    <property type="project" value="UniProtKB-KW"/>
</dbReference>
<dbReference type="InterPro" id="IPR006674">
    <property type="entry name" value="HD_domain"/>
</dbReference>
<dbReference type="Gene3D" id="1.10.3090.10">
    <property type="entry name" value="cca-adding enzyme, domain 2"/>
    <property type="match status" value="1"/>
</dbReference>
<dbReference type="InterPro" id="IPR015797">
    <property type="entry name" value="NUDIX_hydrolase-like_dom_sf"/>
</dbReference>
<dbReference type="GO" id="GO:0016779">
    <property type="term" value="F:nucleotidyltransferase activity"/>
    <property type="evidence" value="ECO:0007669"/>
    <property type="project" value="UniProtKB-KW"/>
</dbReference>
<evidence type="ECO:0000256" key="4">
    <source>
        <dbReference type="ARBA" id="ARBA00022694"/>
    </source>
</evidence>
<dbReference type="Gene3D" id="3.30.460.10">
    <property type="entry name" value="Beta Polymerase, domain 2"/>
    <property type="match status" value="1"/>
</dbReference>
<gene>
    <name evidence="13" type="ORF">JCM16776_1152</name>
</gene>
<organism evidence="13 14">
    <name type="scientific">Leptotrichia shahii</name>
    <dbReference type="NCBI Taxonomy" id="157691"/>
    <lineage>
        <taxon>Bacteria</taxon>
        <taxon>Fusobacteriati</taxon>
        <taxon>Fusobacteriota</taxon>
        <taxon>Fusobacteriia</taxon>
        <taxon>Fusobacteriales</taxon>
        <taxon>Leptotrichiaceae</taxon>
        <taxon>Leptotrichia</taxon>
    </lineage>
</organism>
<dbReference type="SUPFAM" id="SSF81301">
    <property type="entry name" value="Nucleotidyltransferase"/>
    <property type="match status" value="1"/>
</dbReference>
<dbReference type="PANTHER" id="PTHR46173:SF1">
    <property type="entry name" value="CCA TRNA NUCLEOTIDYLTRANSFERASE 1, MITOCHONDRIAL"/>
    <property type="match status" value="1"/>
</dbReference>
<dbReference type="Pfam" id="PF00293">
    <property type="entry name" value="NUDIX"/>
    <property type="match status" value="1"/>
</dbReference>
<dbReference type="STRING" id="1122172.GCA_000373045_00257"/>
<dbReference type="CDD" id="cd00077">
    <property type="entry name" value="HDc"/>
    <property type="match status" value="1"/>
</dbReference>
<dbReference type="Pfam" id="PF01743">
    <property type="entry name" value="PolyA_pol"/>
    <property type="match status" value="1"/>
</dbReference>
<evidence type="ECO:0000256" key="9">
    <source>
        <dbReference type="ARBA" id="ARBA00022842"/>
    </source>
</evidence>
<reference evidence="13 14" key="1">
    <citation type="submission" date="2019-07" db="EMBL/GenBank/DDBJ databases">
        <title>Complete Genome Sequence of Leptotrichia shahii Strain JCM 16776.</title>
        <authorList>
            <person name="Watanabe S."/>
            <person name="Cui L."/>
        </authorList>
    </citation>
    <scope>NUCLEOTIDE SEQUENCE [LARGE SCALE GENOMIC DNA]</scope>
    <source>
        <strain evidence="13 14">JCM16776</strain>
    </source>
</reference>
<keyword evidence="9" id="KW-0460">Magnesium</keyword>
<comment type="cofactor">
    <cofactor evidence="1">
        <name>Mg(2+)</name>
        <dbReference type="ChEBI" id="CHEBI:18420"/>
    </cofactor>
</comment>
<evidence type="ECO:0000256" key="3">
    <source>
        <dbReference type="ARBA" id="ARBA00022679"/>
    </source>
</evidence>
<evidence type="ECO:0000256" key="1">
    <source>
        <dbReference type="ARBA" id="ARBA00001946"/>
    </source>
</evidence>
<dbReference type="OrthoDB" id="9805698at2"/>
<dbReference type="InterPro" id="IPR032828">
    <property type="entry name" value="PolyA_RNA-bd"/>
</dbReference>
<feature type="domain" description="Nudix hydrolase" evidence="12">
    <location>
        <begin position="451"/>
        <end position="576"/>
    </location>
</feature>
<dbReference type="InterPro" id="IPR043519">
    <property type="entry name" value="NT_sf"/>
</dbReference>
<dbReference type="InterPro" id="IPR020084">
    <property type="entry name" value="NUDIX_hydrolase_CS"/>
</dbReference>
<dbReference type="Pfam" id="PF12627">
    <property type="entry name" value="PolyA_pol_RNAbd"/>
    <property type="match status" value="1"/>
</dbReference>
<dbReference type="Gene3D" id="3.90.79.10">
    <property type="entry name" value="Nucleoside Triphosphate Pyrophosphohydrolase"/>
    <property type="match status" value="1"/>
</dbReference>
<comment type="similarity">
    <text evidence="11">Belongs to the tRNA nucleotidyltransferase/poly(A) polymerase family.</text>
</comment>
<proteinExistence type="inferred from homology"/>
<dbReference type="EMBL" id="AP019827">
    <property type="protein sequence ID" value="BBM40932.1"/>
    <property type="molecule type" value="Genomic_DNA"/>
</dbReference>
<keyword evidence="5 13" id="KW-0548">Nucleotidyltransferase</keyword>
<evidence type="ECO:0000256" key="11">
    <source>
        <dbReference type="RuleBase" id="RU003953"/>
    </source>
</evidence>